<sequence length="100" mass="11539">MSSIGTELKINVHVEPIDGFHMSDYDFTCRFYIYANRYVELGKSEMIRMDDDNYIACIDSSKLGTGNIMMRIMAYIPDADFSDGFRTEVETVDTMVIIRK</sequence>
<dbReference type="EMBL" id="BK015657">
    <property type="protein sequence ID" value="DAE18530.1"/>
    <property type="molecule type" value="Genomic_DNA"/>
</dbReference>
<name>A0A8S5QHR5_9CAUD</name>
<accession>A0A8S5QHR5</accession>
<proteinExistence type="predicted"/>
<organism evidence="1">
    <name type="scientific">Myoviridae sp. ctgpD8</name>
    <dbReference type="NCBI Taxonomy" id="2825149"/>
    <lineage>
        <taxon>Viruses</taxon>
        <taxon>Duplodnaviria</taxon>
        <taxon>Heunggongvirae</taxon>
        <taxon>Uroviricota</taxon>
        <taxon>Caudoviricetes</taxon>
    </lineage>
</organism>
<protein>
    <submittedName>
        <fullName evidence="1">Uncharacterized protein</fullName>
    </submittedName>
</protein>
<evidence type="ECO:0000313" key="1">
    <source>
        <dbReference type="EMBL" id="DAE18530.1"/>
    </source>
</evidence>
<reference evidence="1" key="1">
    <citation type="journal article" date="2021" name="Proc. Natl. Acad. Sci. U.S.A.">
        <title>A Catalog of Tens of Thousands of Viruses from Human Metagenomes Reveals Hidden Associations with Chronic Diseases.</title>
        <authorList>
            <person name="Tisza M.J."/>
            <person name="Buck C.B."/>
        </authorList>
    </citation>
    <scope>NUCLEOTIDE SEQUENCE</scope>
    <source>
        <strain evidence="1">CtgpD8</strain>
    </source>
</reference>